<dbReference type="PANTHER" id="PTHR47810">
    <property type="entry name" value="DNA LIGASE"/>
    <property type="match status" value="1"/>
</dbReference>
<evidence type="ECO:0000256" key="4">
    <source>
        <dbReference type="ARBA" id="ARBA00022763"/>
    </source>
</evidence>
<dbReference type="Gene3D" id="2.40.50.140">
    <property type="entry name" value="Nucleic acid-binding proteins"/>
    <property type="match status" value="1"/>
</dbReference>
<dbReference type="RefSeq" id="WP_164801052.1">
    <property type="nucleotide sequence ID" value="NZ_JAALLZ010000006.1"/>
</dbReference>
<accession>A0AAP6WQ48</accession>
<dbReference type="Pfam" id="PF01068">
    <property type="entry name" value="DNA_ligase_A_M"/>
    <property type="match status" value="1"/>
</dbReference>
<dbReference type="InterPro" id="IPR012310">
    <property type="entry name" value="DNA_ligase_ATP-dep_cent"/>
</dbReference>
<evidence type="ECO:0000256" key="6">
    <source>
        <dbReference type="ARBA" id="ARBA00034003"/>
    </source>
</evidence>
<keyword evidence="5" id="KW-0234">DNA repair</keyword>
<dbReference type="PANTHER" id="PTHR47810:SF1">
    <property type="entry name" value="DNA LIGASE B"/>
    <property type="match status" value="1"/>
</dbReference>
<comment type="caution">
    <text evidence="8">The sequence shown here is derived from an EMBL/GenBank/DDBJ whole genome shotgun (WGS) entry which is preliminary data.</text>
</comment>
<feature type="domain" description="ATP-dependent DNA ligase family profile" evidence="7">
    <location>
        <begin position="230"/>
        <end position="357"/>
    </location>
</feature>
<dbReference type="PROSITE" id="PS50160">
    <property type="entry name" value="DNA_LIGASE_A3"/>
    <property type="match status" value="1"/>
</dbReference>
<dbReference type="GO" id="GO:0003910">
    <property type="term" value="F:DNA ligase (ATP) activity"/>
    <property type="evidence" value="ECO:0007669"/>
    <property type="project" value="UniProtKB-EC"/>
</dbReference>
<evidence type="ECO:0000313" key="9">
    <source>
        <dbReference type="Proteomes" id="UP000481454"/>
    </source>
</evidence>
<reference evidence="8 9" key="1">
    <citation type="submission" date="2020-02" db="EMBL/GenBank/DDBJ databases">
        <title>Genomic Insights into the Phylogeny and Genetic Plasticity of the Human and Animal Enteric Pathogen Clostridium perfringens.</title>
        <authorList>
            <person name="Feng Y."/>
            <person name="Hu Y."/>
        </authorList>
    </citation>
    <scope>NUCLEOTIDE SEQUENCE [LARGE SCALE GENOMIC DNA]</scope>
    <source>
        <strain evidence="8 9">CP-40</strain>
    </source>
</reference>
<dbReference type="EMBL" id="JAALLZ010000006">
    <property type="protein sequence ID" value="NGU31122.1"/>
    <property type="molecule type" value="Genomic_DNA"/>
</dbReference>
<organism evidence="8 9">
    <name type="scientific">Clostridium perfringens</name>
    <dbReference type="NCBI Taxonomy" id="1502"/>
    <lineage>
        <taxon>Bacteria</taxon>
        <taxon>Bacillati</taxon>
        <taxon>Bacillota</taxon>
        <taxon>Clostridia</taxon>
        <taxon>Eubacteriales</taxon>
        <taxon>Clostridiaceae</taxon>
        <taxon>Clostridium</taxon>
    </lineage>
</organism>
<dbReference type="Pfam" id="PF14743">
    <property type="entry name" value="DNA_ligase_OB_2"/>
    <property type="match status" value="1"/>
</dbReference>
<dbReference type="AlphaFoldDB" id="A0AAP6WQ48"/>
<dbReference type="InterPro" id="IPR029319">
    <property type="entry name" value="DNA_ligase_OB"/>
</dbReference>
<evidence type="ECO:0000256" key="2">
    <source>
        <dbReference type="ARBA" id="ARBA00022598"/>
    </source>
</evidence>
<dbReference type="SUPFAM" id="SSF56091">
    <property type="entry name" value="DNA ligase/mRNA capping enzyme, catalytic domain"/>
    <property type="match status" value="1"/>
</dbReference>
<dbReference type="CDD" id="cd08041">
    <property type="entry name" value="OBF_kDNA_ligase_like"/>
    <property type="match status" value="1"/>
</dbReference>
<evidence type="ECO:0000256" key="3">
    <source>
        <dbReference type="ARBA" id="ARBA00022705"/>
    </source>
</evidence>
<proteinExistence type="predicted"/>
<dbReference type="GO" id="GO:0006281">
    <property type="term" value="P:DNA repair"/>
    <property type="evidence" value="ECO:0007669"/>
    <property type="project" value="UniProtKB-KW"/>
</dbReference>
<dbReference type="Gene3D" id="3.30.470.30">
    <property type="entry name" value="DNA ligase/mRNA capping enzyme"/>
    <property type="match status" value="1"/>
</dbReference>
<gene>
    <name evidence="8" type="ORF">G6Z34_13605</name>
</gene>
<dbReference type="SUPFAM" id="SSF50249">
    <property type="entry name" value="Nucleic acid-binding proteins"/>
    <property type="match status" value="1"/>
</dbReference>
<evidence type="ECO:0000313" key="8">
    <source>
        <dbReference type="EMBL" id="NGU31122.1"/>
    </source>
</evidence>
<comment type="cofactor">
    <cofactor evidence="1">
        <name>a divalent metal cation</name>
        <dbReference type="ChEBI" id="CHEBI:60240"/>
    </cofactor>
</comment>
<dbReference type="GO" id="GO:0005524">
    <property type="term" value="F:ATP binding"/>
    <property type="evidence" value="ECO:0007669"/>
    <property type="project" value="InterPro"/>
</dbReference>
<keyword evidence="4" id="KW-0227">DNA damage</keyword>
<dbReference type="GO" id="GO:0006260">
    <property type="term" value="P:DNA replication"/>
    <property type="evidence" value="ECO:0007669"/>
    <property type="project" value="UniProtKB-KW"/>
</dbReference>
<evidence type="ECO:0000259" key="7">
    <source>
        <dbReference type="PROSITE" id="PS50160"/>
    </source>
</evidence>
<keyword evidence="2 8" id="KW-0436">Ligase</keyword>
<evidence type="ECO:0000256" key="1">
    <source>
        <dbReference type="ARBA" id="ARBA00001968"/>
    </source>
</evidence>
<sequence>MEKIVKIIRELQNESSTNGKISILKHNKDNELLQKVLYYTYNPYMKYKITEKTLNKMNDGVVIKGIYVGDIFDLMDQLNKSNINDYLRGQVQIFLQGQDEEMKDLCKMMLLKDLRCNISAKTINKVWKGLIPQFNVMLASKYWDSIDKVNGKEFIVTTKLDGSRLVCWNENGIFKAFTRQGQEVLGLTEIEEDFKNIPNEIVLDGEILLRNDNNLDSKDLYRATMKEVRKDGEKHNLIFNVFDLLTLKEFQEGKSKEECLHRKSQLHGLMKENNFKSILEVEPLYIGKDLNKITELLNEAINKGEEGVMVNLSDATYECKRTKTILKVKVMQTMDLEIIGFEEGTGKYKNSLGALIVDYKGNELGVGSGFSDTDREYIWNNRDNLLGRVVEIQYFEETQNQNGGLGLRFPVFKCIREKGKEVSYE</sequence>
<dbReference type="GO" id="GO:0006310">
    <property type="term" value="P:DNA recombination"/>
    <property type="evidence" value="ECO:0007669"/>
    <property type="project" value="InterPro"/>
</dbReference>
<protein>
    <submittedName>
        <fullName evidence="8">ATP-dependent DNA ligase</fullName>
    </submittedName>
</protein>
<keyword evidence="3" id="KW-0235">DNA replication</keyword>
<dbReference type="Proteomes" id="UP000481454">
    <property type="component" value="Unassembled WGS sequence"/>
</dbReference>
<dbReference type="InterPro" id="IPR050326">
    <property type="entry name" value="NAD_dep_DNA_ligaseB"/>
</dbReference>
<name>A0AAP6WQ48_CLOPF</name>
<comment type="catalytic activity">
    <reaction evidence="6">
        <text>ATP + (deoxyribonucleotide)n-3'-hydroxyl + 5'-phospho-(deoxyribonucleotide)m = (deoxyribonucleotide)n+m + AMP + diphosphate.</text>
        <dbReference type="EC" id="6.5.1.1"/>
    </reaction>
</comment>
<dbReference type="InterPro" id="IPR012340">
    <property type="entry name" value="NA-bd_OB-fold"/>
</dbReference>
<evidence type="ECO:0000256" key="5">
    <source>
        <dbReference type="ARBA" id="ARBA00023204"/>
    </source>
</evidence>